<proteinExistence type="predicted"/>
<sequence>MATKHTPLKAEPNPVYKTADSLEDAWLEIKANLPLTDVNQTFALLMQFQNTLLKELQSHGN</sequence>
<dbReference type="GeneID" id="18504168"/>
<organism evidence="1 2">
    <name type="scientific">Acinetobacter phage Presley</name>
    <dbReference type="NCBI Taxonomy" id="1406780"/>
    <lineage>
        <taxon>Viruses</taxon>
        <taxon>Duplodnaviria</taxon>
        <taxon>Heunggongvirae</taxon>
        <taxon>Uroviricota</taxon>
        <taxon>Caudoviricetes</taxon>
        <taxon>Schitoviridae</taxon>
        <taxon>Presleyvirus</taxon>
        <taxon>Presleyvirus presley</taxon>
    </lineage>
</organism>
<name>U5PZM9_9CAUD</name>
<dbReference type="RefSeq" id="YP_009007598.1">
    <property type="nucleotide sequence ID" value="NC_023581.1"/>
</dbReference>
<gene>
    <name evidence="1" type="ORF">Presley_30</name>
</gene>
<evidence type="ECO:0000313" key="1">
    <source>
        <dbReference type="EMBL" id="AGY48097.1"/>
    </source>
</evidence>
<dbReference type="Proteomes" id="UP000017656">
    <property type="component" value="Segment"/>
</dbReference>
<reference evidence="1 2" key="1">
    <citation type="journal article" date="2013" name="Genome Announc.">
        <title>Complete Genome of Acinetobacter baumannii N4-Like Podophage Presley.</title>
        <authorList>
            <person name="Farmer N.G."/>
            <person name="Wood T.L."/>
            <person name="Chamakura K.R."/>
            <person name="Kuty Everett G.F."/>
        </authorList>
    </citation>
    <scope>NUCLEOTIDE SEQUENCE [LARGE SCALE GENOMIC DNA]</scope>
</reference>
<dbReference type="EMBL" id="KF669658">
    <property type="protein sequence ID" value="AGY48097.1"/>
    <property type="molecule type" value="Genomic_DNA"/>
</dbReference>
<evidence type="ECO:0000313" key="2">
    <source>
        <dbReference type="Proteomes" id="UP000017656"/>
    </source>
</evidence>
<keyword evidence="2" id="KW-1185">Reference proteome</keyword>
<accession>U5PZM9</accession>
<protein>
    <submittedName>
        <fullName evidence="1">Uncharacterized protein</fullName>
    </submittedName>
</protein>
<dbReference type="KEGG" id="vg:18504168"/>